<comment type="caution">
    <text evidence="1">The sequence shown here is derived from an EMBL/GenBank/DDBJ whole genome shotgun (WGS) entry which is preliminary data.</text>
</comment>
<sequence length="55" mass="6170">MSARGFEQAQDFTRPTISRGWQETLDLARGNQRALSLRGLLKPHLGCILVDRMAS</sequence>
<keyword evidence="2" id="KW-1185">Reference proteome</keyword>
<dbReference type="RefSeq" id="WP_310292462.1">
    <property type="nucleotide sequence ID" value="NZ_BAAAWO010000001.1"/>
</dbReference>
<protein>
    <submittedName>
        <fullName evidence="1">Uncharacterized protein</fullName>
    </submittedName>
</protein>
<evidence type="ECO:0000313" key="1">
    <source>
        <dbReference type="EMBL" id="MDR7359867.1"/>
    </source>
</evidence>
<proteinExistence type="predicted"/>
<organism evidence="1 2">
    <name type="scientific">Paeniglutamicibacter sulfureus</name>
    <dbReference type="NCBI Taxonomy" id="43666"/>
    <lineage>
        <taxon>Bacteria</taxon>
        <taxon>Bacillati</taxon>
        <taxon>Actinomycetota</taxon>
        <taxon>Actinomycetes</taxon>
        <taxon>Micrococcales</taxon>
        <taxon>Micrococcaceae</taxon>
        <taxon>Paeniglutamicibacter</taxon>
    </lineage>
</organism>
<gene>
    <name evidence="1" type="ORF">J2S64_003558</name>
</gene>
<dbReference type="Proteomes" id="UP001183817">
    <property type="component" value="Unassembled WGS sequence"/>
</dbReference>
<name>A0ABU2BMJ5_9MICC</name>
<evidence type="ECO:0000313" key="2">
    <source>
        <dbReference type="Proteomes" id="UP001183817"/>
    </source>
</evidence>
<accession>A0ABU2BMJ5</accession>
<dbReference type="EMBL" id="JAVDYI010000001">
    <property type="protein sequence ID" value="MDR7359867.1"/>
    <property type="molecule type" value="Genomic_DNA"/>
</dbReference>
<reference evidence="1 2" key="1">
    <citation type="submission" date="2023-07" db="EMBL/GenBank/DDBJ databases">
        <title>Sequencing the genomes of 1000 actinobacteria strains.</title>
        <authorList>
            <person name="Klenk H.-P."/>
        </authorList>
    </citation>
    <scope>NUCLEOTIDE SEQUENCE [LARGE SCALE GENOMIC DNA]</scope>
    <source>
        <strain evidence="1 2">DSM 20167</strain>
    </source>
</reference>